<protein>
    <recommendedName>
        <fullName evidence="3">Rieske domain-containing protein</fullName>
    </recommendedName>
</protein>
<comment type="caution">
    <text evidence="1">The sequence shown here is derived from an EMBL/GenBank/DDBJ whole genome shotgun (WGS) entry which is preliminary data.</text>
</comment>
<organism evidence="1 2">
    <name type="scientific">Streptacidiphilus cavernicola</name>
    <dbReference type="NCBI Taxonomy" id="3342716"/>
    <lineage>
        <taxon>Bacteria</taxon>
        <taxon>Bacillati</taxon>
        <taxon>Actinomycetota</taxon>
        <taxon>Actinomycetes</taxon>
        <taxon>Kitasatosporales</taxon>
        <taxon>Streptomycetaceae</taxon>
        <taxon>Streptacidiphilus</taxon>
    </lineage>
</organism>
<dbReference type="RefSeq" id="WP_380537781.1">
    <property type="nucleotide sequence ID" value="NZ_JBHFAB010000015.1"/>
</dbReference>
<dbReference type="EMBL" id="JBHFAB010000015">
    <property type="protein sequence ID" value="MFC1418960.1"/>
    <property type="molecule type" value="Genomic_DNA"/>
</dbReference>
<evidence type="ECO:0008006" key="3">
    <source>
        <dbReference type="Google" id="ProtNLM"/>
    </source>
</evidence>
<evidence type="ECO:0000313" key="1">
    <source>
        <dbReference type="EMBL" id="MFC1418960.1"/>
    </source>
</evidence>
<evidence type="ECO:0000313" key="2">
    <source>
        <dbReference type="Proteomes" id="UP001592531"/>
    </source>
</evidence>
<reference evidence="1 2" key="1">
    <citation type="submission" date="2024-09" db="EMBL/GenBank/DDBJ databases">
        <authorList>
            <person name="Lee S.D."/>
        </authorList>
    </citation>
    <scope>NUCLEOTIDE SEQUENCE [LARGE SCALE GENOMIC DNA]</scope>
    <source>
        <strain evidence="1 2">N8-3</strain>
    </source>
</reference>
<accession>A0ABV6VYY5</accession>
<gene>
    <name evidence="1" type="ORF">ACEZDE_20340</name>
</gene>
<keyword evidence="2" id="KW-1185">Reference proteome</keyword>
<sequence length="94" mass="9528">MSDNPDPLRCQVTWGVCPEHGATLRAVADGSVCAAPGCPRTWDYDRFAAPCPDLATHQVADSAGGMLLLCGGHALAVGGRLEGAVITPLGAGRG</sequence>
<proteinExistence type="predicted"/>
<name>A0ABV6VYY5_9ACTN</name>
<dbReference type="Proteomes" id="UP001592531">
    <property type="component" value="Unassembled WGS sequence"/>
</dbReference>